<sequence>MTAATAPPATPTKVRDARTFWRVLLAVVAPVPALAIAVGGFVAPYDYGAEDGRDQFAATVAHHDRVGLMLLFSPILIFTLVPSALAMIAACRRHAPVFATVVGVLMTLGFLAGTANPSTDLLDYIAVDKNLDANTVITLGDSIENSGFGLILLPMLLTITIGRVLLAVLLWRVRVAPRWMAVAVGAAAPVEFVNVLGGNLQPGVAWVLTAVGFASASVALLRTPNDEFDLPPVRRPRPEAG</sequence>
<dbReference type="AlphaFoldDB" id="A0A5D0NMM7"/>
<evidence type="ECO:0008006" key="4">
    <source>
        <dbReference type="Google" id="ProtNLM"/>
    </source>
</evidence>
<dbReference type="EMBL" id="VSFG01000003">
    <property type="protein sequence ID" value="TYB45528.1"/>
    <property type="molecule type" value="Genomic_DNA"/>
</dbReference>
<dbReference type="STRING" id="1220554.GCA_001552135_04617"/>
<feature type="transmembrane region" description="Helical" evidence="1">
    <location>
        <begin position="148"/>
        <end position="171"/>
    </location>
</feature>
<feature type="transmembrane region" description="Helical" evidence="1">
    <location>
        <begin position="97"/>
        <end position="115"/>
    </location>
</feature>
<keyword evidence="3" id="KW-1185">Reference proteome</keyword>
<keyword evidence="1" id="KW-0812">Transmembrane</keyword>
<name>A0A5D0NMM7_9ACTN</name>
<feature type="transmembrane region" description="Helical" evidence="1">
    <location>
        <begin position="23"/>
        <end position="45"/>
    </location>
</feature>
<evidence type="ECO:0000313" key="3">
    <source>
        <dbReference type="Proteomes" id="UP000323380"/>
    </source>
</evidence>
<evidence type="ECO:0000313" key="2">
    <source>
        <dbReference type="EMBL" id="TYB45528.1"/>
    </source>
</evidence>
<comment type="caution">
    <text evidence="2">The sequence shown here is derived from an EMBL/GenBank/DDBJ whole genome shotgun (WGS) entry which is preliminary data.</text>
</comment>
<dbReference type="RefSeq" id="WP_067894851.1">
    <property type="nucleotide sequence ID" value="NZ_VSFG01000003.1"/>
</dbReference>
<protein>
    <recommendedName>
        <fullName evidence="4">DUF4386 family protein</fullName>
    </recommendedName>
</protein>
<dbReference type="Proteomes" id="UP000323380">
    <property type="component" value="Unassembled WGS sequence"/>
</dbReference>
<keyword evidence="1" id="KW-0472">Membrane</keyword>
<accession>A0A5D0NMM7</accession>
<organism evidence="2 3">
    <name type="scientific">Actinomadura chibensis</name>
    <dbReference type="NCBI Taxonomy" id="392828"/>
    <lineage>
        <taxon>Bacteria</taxon>
        <taxon>Bacillati</taxon>
        <taxon>Actinomycetota</taxon>
        <taxon>Actinomycetes</taxon>
        <taxon>Streptosporangiales</taxon>
        <taxon>Thermomonosporaceae</taxon>
        <taxon>Actinomadura</taxon>
    </lineage>
</organism>
<proteinExistence type="predicted"/>
<gene>
    <name evidence="2" type="ORF">FXF69_19040</name>
</gene>
<feature type="transmembrane region" description="Helical" evidence="1">
    <location>
        <begin position="65"/>
        <end position="90"/>
    </location>
</feature>
<reference evidence="2 3" key="1">
    <citation type="submission" date="2019-08" db="EMBL/GenBank/DDBJ databases">
        <title>Actinomadura sp. nov. CYP1-5 isolated from mountain soil.</title>
        <authorList>
            <person name="Songsumanus A."/>
            <person name="Kuncharoen N."/>
            <person name="Kudo T."/>
            <person name="Yuki M."/>
            <person name="Igarashi Y."/>
            <person name="Tanasupawat S."/>
        </authorList>
    </citation>
    <scope>NUCLEOTIDE SEQUENCE [LARGE SCALE GENOMIC DNA]</scope>
    <source>
        <strain evidence="2 3">JCM 14158</strain>
    </source>
</reference>
<evidence type="ECO:0000256" key="1">
    <source>
        <dbReference type="SAM" id="Phobius"/>
    </source>
</evidence>
<keyword evidence="1" id="KW-1133">Transmembrane helix</keyword>